<evidence type="ECO:0008006" key="4">
    <source>
        <dbReference type="Google" id="ProtNLM"/>
    </source>
</evidence>
<evidence type="ECO:0000313" key="2">
    <source>
        <dbReference type="EMBL" id="ADV45327.1"/>
    </source>
</evidence>
<dbReference type="eggNOG" id="ENOG5030PHH">
    <property type="taxonomic scope" value="Bacteria"/>
</dbReference>
<sequence length="127" mass="14700">MEKKAFTLIEVLVSVVLISIVVLGIMRIRQQNIAAVEYLEGRMKSELANTLFLDRGSLKYRGEKKDALTLLNHLGIKKSKTREILRKEERTIWAGDPLPIEEVPLPITLRAISLKNRYSARYYRILY</sequence>
<dbReference type="InterPro" id="IPR012902">
    <property type="entry name" value="N_methyl_site"/>
</dbReference>
<protein>
    <recommendedName>
        <fullName evidence="4">Prepilin-type N-terminal cleavage/methylation domain-containing protein</fullName>
    </recommendedName>
</protein>
<dbReference type="AlphaFoldDB" id="E6WY79"/>
<evidence type="ECO:0000256" key="1">
    <source>
        <dbReference type="SAM" id="Phobius"/>
    </source>
</evidence>
<dbReference type="STRING" id="749222.Nitsa_0054"/>
<reference evidence="2 3" key="1">
    <citation type="journal article" date="2011" name="Stand. Genomic Sci.">
        <title>Complete genome sequence of Nitratifractor salsuginis type strain (E9I37-1).</title>
        <authorList>
            <person name="Anderson I."/>
            <person name="Sikorski J."/>
            <person name="Zeytun A."/>
            <person name="Nolan M."/>
            <person name="Lapidus A."/>
            <person name="Lucas S."/>
            <person name="Hammon N."/>
            <person name="Deshpande S."/>
            <person name="Cheng J.F."/>
            <person name="Tapia R."/>
            <person name="Han C."/>
            <person name="Goodwin L."/>
            <person name="Pitluck S."/>
            <person name="Liolios K."/>
            <person name="Pagani I."/>
            <person name="Ivanova N."/>
            <person name="Huntemann M."/>
            <person name="Mavromatis K."/>
            <person name="Ovchinikova G."/>
            <person name="Pati A."/>
            <person name="Chen A."/>
            <person name="Palaniappan K."/>
            <person name="Land M."/>
            <person name="Hauser L."/>
            <person name="Brambilla E.M."/>
            <person name="Ngatchou-Djao O.D."/>
            <person name="Rohde M."/>
            <person name="Tindall B.J."/>
            <person name="Goker M."/>
            <person name="Detter J.C."/>
            <person name="Woyke T."/>
            <person name="Bristow J."/>
            <person name="Eisen J.A."/>
            <person name="Markowitz V."/>
            <person name="Hugenholtz P."/>
            <person name="Klenk H.P."/>
            <person name="Kyrpides N.C."/>
        </authorList>
    </citation>
    <scope>NUCLEOTIDE SEQUENCE [LARGE SCALE GENOMIC DNA]</scope>
    <source>
        <strain evidence="3">DSM 16511 / JCM 12458 / E9I37-1</strain>
    </source>
</reference>
<dbReference type="NCBIfam" id="TIGR02532">
    <property type="entry name" value="IV_pilin_GFxxxE"/>
    <property type="match status" value="1"/>
</dbReference>
<dbReference type="Proteomes" id="UP000008633">
    <property type="component" value="Chromosome"/>
</dbReference>
<feature type="transmembrane region" description="Helical" evidence="1">
    <location>
        <begin position="6"/>
        <end position="26"/>
    </location>
</feature>
<keyword evidence="1" id="KW-0472">Membrane</keyword>
<accession>E6WY79</accession>
<keyword evidence="1" id="KW-0812">Transmembrane</keyword>
<reference evidence="3" key="2">
    <citation type="submission" date="2011-01" db="EMBL/GenBank/DDBJ databases">
        <title>The complete genome of Nitratifractor salsuginis DSM 16511.</title>
        <authorList>
            <consortium name="US DOE Joint Genome Institute (JGI-PGF)"/>
            <person name="Lucas S."/>
            <person name="Copeland A."/>
            <person name="Lapidus A."/>
            <person name="Bruce D."/>
            <person name="Goodwin L."/>
            <person name="Pitluck S."/>
            <person name="Kyrpides N."/>
            <person name="Mavromatis K."/>
            <person name="Ivanova N."/>
            <person name="Mikhailova N."/>
            <person name="Zeytun A."/>
            <person name="Detter J.C."/>
            <person name="Tapia R."/>
            <person name="Han C."/>
            <person name="Land M."/>
            <person name="Hauser L."/>
            <person name="Markowitz V."/>
            <person name="Cheng J.-F."/>
            <person name="Hugenholtz P."/>
            <person name="Woyke T."/>
            <person name="Wu D."/>
            <person name="Tindall B."/>
            <person name="Schuetze A."/>
            <person name="Brambilla E."/>
            <person name="Klenk H.-P."/>
            <person name="Eisen J.A."/>
        </authorList>
    </citation>
    <scope>NUCLEOTIDE SEQUENCE [LARGE SCALE GENOMIC DNA]</scope>
    <source>
        <strain evidence="3">DSM 16511 / JCM 12458 / E9I37-1</strain>
    </source>
</reference>
<name>E6WY79_NITSE</name>
<evidence type="ECO:0000313" key="3">
    <source>
        <dbReference type="Proteomes" id="UP000008633"/>
    </source>
</evidence>
<dbReference type="KEGG" id="nsa:Nitsa_0054"/>
<dbReference type="EMBL" id="CP002452">
    <property type="protein sequence ID" value="ADV45327.1"/>
    <property type="molecule type" value="Genomic_DNA"/>
</dbReference>
<proteinExistence type="predicted"/>
<gene>
    <name evidence="2" type="ordered locus">Nitsa_0054</name>
</gene>
<dbReference type="HOGENOM" id="CLU_1968230_0_0_7"/>
<keyword evidence="1" id="KW-1133">Transmembrane helix</keyword>
<dbReference type="Pfam" id="PF07963">
    <property type="entry name" value="N_methyl"/>
    <property type="match status" value="1"/>
</dbReference>
<organism evidence="2 3">
    <name type="scientific">Nitratifractor salsuginis (strain DSM 16511 / JCM 12458 / E9I37-1)</name>
    <dbReference type="NCBI Taxonomy" id="749222"/>
    <lineage>
        <taxon>Bacteria</taxon>
        <taxon>Pseudomonadati</taxon>
        <taxon>Campylobacterota</taxon>
        <taxon>Epsilonproteobacteria</taxon>
        <taxon>Campylobacterales</taxon>
        <taxon>Sulfurovaceae</taxon>
        <taxon>Nitratifractor</taxon>
    </lineage>
</organism>
<dbReference type="RefSeq" id="WP_013553024.1">
    <property type="nucleotide sequence ID" value="NC_014935.1"/>
</dbReference>
<keyword evidence="3" id="KW-1185">Reference proteome</keyword>